<evidence type="ECO:0000256" key="3">
    <source>
        <dbReference type="ARBA" id="ARBA00022679"/>
    </source>
</evidence>
<dbReference type="STRING" id="379097.SE23_08515"/>
<dbReference type="GO" id="GO:0046656">
    <property type="term" value="P:folic acid biosynthetic process"/>
    <property type="evidence" value="ECO:0007669"/>
    <property type="project" value="UniProtKB-KW"/>
</dbReference>
<dbReference type="CDD" id="cd00483">
    <property type="entry name" value="HPPK"/>
    <property type="match status" value="1"/>
</dbReference>
<dbReference type="NCBIfam" id="TIGR01498">
    <property type="entry name" value="folK"/>
    <property type="match status" value="1"/>
</dbReference>
<dbReference type="Pfam" id="PF01288">
    <property type="entry name" value="HPPK"/>
    <property type="match status" value="1"/>
</dbReference>
<dbReference type="EMBL" id="JRWP01000026">
    <property type="protein sequence ID" value="KGY08309.1"/>
    <property type="molecule type" value="Genomic_DNA"/>
</dbReference>
<keyword evidence="3" id="KW-0808">Transferase</keyword>
<dbReference type="InterPro" id="IPR000550">
    <property type="entry name" value="Hppk"/>
</dbReference>
<evidence type="ECO:0000256" key="6">
    <source>
        <dbReference type="ARBA" id="ARBA00022840"/>
    </source>
</evidence>
<dbReference type="SUPFAM" id="SSF55083">
    <property type="entry name" value="6-hydroxymethyl-7,8-dihydropterin pyrophosphokinase, HPPK"/>
    <property type="match status" value="1"/>
</dbReference>
<evidence type="ECO:0000259" key="8">
    <source>
        <dbReference type="Pfam" id="PF01288"/>
    </source>
</evidence>
<keyword evidence="6" id="KW-0067">ATP-binding</keyword>
<dbReference type="InterPro" id="IPR035907">
    <property type="entry name" value="Hppk_sf"/>
</dbReference>
<evidence type="ECO:0000313" key="10">
    <source>
        <dbReference type="Proteomes" id="UP000030451"/>
    </source>
</evidence>
<dbReference type="RefSeq" id="WP_038191336.1">
    <property type="nucleotide sequence ID" value="NZ_JRWP01000026.1"/>
</dbReference>
<organism evidence="9 10">
    <name type="scientific">Photobacterium sp. (strain ATCC 43367)</name>
    <dbReference type="NCBI Taxonomy" id="379097"/>
    <lineage>
        <taxon>Bacteria</taxon>
        <taxon>Pseudomonadati</taxon>
        <taxon>Pseudomonadota</taxon>
        <taxon>Gammaproteobacteria</taxon>
        <taxon>Vibrionales</taxon>
        <taxon>Vibrionaceae</taxon>
        <taxon>Vibrio</taxon>
        <taxon>Vibrio oreintalis group</taxon>
    </lineage>
</organism>
<keyword evidence="5 9" id="KW-0418">Kinase</keyword>
<proteinExistence type="predicted"/>
<evidence type="ECO:0000256" key="2">
    <source>
        <dbReference type="ARBA" id="ARBA00013253"/>
    </source>
</evidence>
<dbReference type="Gene3D" id="3.30.70.560">
    <property type="entry name" value="7,8-Dihydro-6-hydroxymethylpterin-pyrophosphokinase HPPK"/>
    <property type="match status" value="1"/>
</dbReference>
<evidence type="ECO:0000313" key="9">
    <source>
        <dbReference type="EMBL" id="KGY08309.1"/>
    </source>
</evidence>
<evidence type="ECO:0000256" key="5">
    <source>
        <dbReference type="ARBA" id="ARBA00022777"/>
    </source>
</evidence>
<name>A0A0A5HXT0_PHOS4</name>
<dbReference type="UniPathway" id="UPA00077">
    <property type="reaction ID" value="UER00155"/>
</dbReference>
<dbReference type="GO" id="GO:0005524">
    <property type="term" value="F:ATP binding"/>
    <property type="evidence" value="ECO:0007669"/>
    <property type="project" value="UniProtKB-KW"/>
</dbReference>
<dbReference type="GO" id="GO:0003848">
    <property type="term" value="F:2-amino-4-hydroxy-6-hydroxymethyldihydropteridine diphosphokinase activity"/>
    <property type="evidence" value="ECO:0007669"/>
    <property type="project" value="UniProtKB-EC"/>
</dbReference>
<dbReference type="EC" id="2.7.6.3" evidence="2"/>
<feature type="domain" description="7,8-dihydro-6-hydroxymethylpterin-pyrophosphokinase" evidence="8">
    <location>
        <begin position="5"/>
        <end position="129"/>
    </location>
</feature>
<comment type="pathway">
    <text evidence="1">Cofactor biosynthesis; tetrahydrofolate biosynthesis; 2-amino-4-hydroxy-6-hydroxymethyl-7,8-dihydropteridine diphosphate from 7,8-dihydroneopterin triphosphate: step 4/4.</text>
</comment>
<protein>
    <recommendedName>
        <fullName evidence="2">2-amino-4-hydroxy-6-hydroxymethyldihydropteridine diphosphokinase</fullName>
        <ecNumber evidence="2">2.7.6.3</ecNumber>
    </recommendedName>
</protein>
<gene>
    <name evidence="9" type="ORF">NM06_12655</name>
</gene>
<sequence length="164" mass="18783">MITAYVGIGSNIERRKHIQAAIDELSALGSELRLSTIFECEAVDFESHPFYNLVVEMKTTLDLAEFSRQLRQIELKWGRAENAAKYEPRTLDLDIILFGDVVSDAQPELPRSDIFKYAFVLKPLVELCPARVVPQDGRSIKQIWQQSTFDTALVPVPLWFNHKF</sequence>
<dbReference type="Proteomes" id="UP000030451">
    <property type="component" value="Unassembled WGS sequence"/>
</dbReference>
<accession>A0A0A5HXT0</accession>
<dbReference type="GO" id="GO:0016301">
    <property type="term" value="F:kinase activity"/>
    <property type="evidence" value="ECO:0007669"/>
    <property type="project" value="UniProtKB-KW"/>
</dbReference>
<keyword evidence="4" id="KW-0547">Nucleotide-binding</keyword>
<dbReference type="PANTHER" id="PTHR43071">
    <property type="entry name" value="2-AMINO-4-HYDROXY-6-HYDROXYMETHYLDIHYDROPTERIDINE PYROPHOSPHOKINASE"/>
    <property type="match status" value="1"/>
</dbReference>
<keyword evidence="7" id="KW-0289">Folate biosynthesis</keyword>
<dbReference type="OrthoDB" id="9790168at2"/>
<evidence type="ECO:0000256" key="1">
    <source>
        <dbReference type="ARBA" id="ARBA00005051"/>
    </source>
</evidence>
<comment type="caution">
    <text evidence="9">The sequence shown here is derived from an EMBL/GenBank/DDBJ whole genome shotgun (WGS) entry which is preliminary data.</text>
</comment>
<dbReference type="PANTHER" id="PTHR43071:SF2">
    <property type="entry name" value="2-AMINO-4-HYDROXY-6-HYDROXYMETHYLDIHYDROPTERIDINE PYROPHOSPHOKINASE"/>
    <property type="match status" value="1"/>
</dbReference>
<dbReference type="GO" id="GO:0046654">
    <property type="term" value="P:tetrahydrofolate biosynthetic process"/>
    <property type="evidence" value="ECO:0007669"/>
    <property type="project" value="UniProtKB-UniPathway"/>
</dbReference>
<evidence type="ECO:0000256" key="7">
    <source>
        <dbReference type="ARBA" id="ARBA00022909"/>
    </source>
</evidence>
<reference evidence="9 10" key="1">
    <citation type="submission" date="2014-10" db="EMBL/GenBank/DDBJ databases">
        <title>Genome sequencing of Vibrio sinaloensis T08.</title>
        <authorList>
            <person name="Chan K.-G."/>
            <person name="Mohamad N.I."/>
        </authorList>
    </citation>
    <scope>NUCLEOTIDE SEQUENCE [LARGE SCALE GENOMIC DNA]</scope>
    <source>
        <strain evidence="9 10">T08</strain>
    </source>
</reference>
<dbReference type="AlphaFoldDB" id="A0A0A5HXT0"/>
<evidence type="ECO:0000256" key="4">
    <source>
        <dbReference type="ARBA" id="ARBA00022741"/>
    </source>
</evidence>